<protein>
    <submittedName>
        <fullName evidence="8">Glycerol-3-phosphate acyltransferase 1, mitochondrial</fullName>
    </submittedName>
</protein>
<dbReference type="GeneID" id="100904689"/>
<dbReference type="InterPro" id="IPR045520">
    <property type="entry name" value="GPAT/DHAPAT_C"/>
</dbReference>
<evidence type="ECO:0000259" key="6">
    <source>
        <dbReference type="SMART" id="SM00563"/>
    </source>
</evidence>
<gene>
    <name evidence="8" type="primary">LOC100904689</name>
</gene>
<dbReference type="GO" id="GO:0006072">
    <property type="term" value="P:glycerol-3-phosphate metabolic process"/>
    <property type="evidence" value="ECO:0007669"/>
    <property type="project" value="TreeGrafter"/>
</dbReference>
<name>A0AAJ7PAU2_9ACAR</name>
<proteinExistence type="inferred from homology"/>
<dbReference type="Pfam" id="PF19277">
    <property type="entry name" value="GPAT_C"/>
    <property type="match status" value="1"/>
</dbReference>
<dbReference type="CDD" id="cd07993">
    <property type="entry name" value="LPLAT_DHAPAT-like"/>
    <property type="match status" value="1"/>
</dbReference>
<dbReference type="KEGG" id="goe:100904689"/>
<evidence type="ECO:0000313" key="8">
    <source>
        <dbReference type="RefSeq" id="XP_018497079.2"/>
    </source>
</evidence>
<dbReference type="InterPro" id="IPR041728">
    <property type="entry name" value="GPAT/DHAPAT_LPLAT"/>
</dbReference>
<dbReference type="GO" id="GO:0031966">
    <property type="term" value="C:mitochondrial membrane"/>
    <property type="evidence" value="ECO:0007669"/>
    <property type="project" value="TreeGrafter"/>
</dbReference>
<keyword evidence="4" id="KW-0472">Membrane</keyword>
<dbReference type="SMART" id="SM00563">
    <property type="entry name" value="PlsC"/>
    <property type="match status" value="1"/>
</dbReference>
<dbReference type="RefSeq" id="XP_018497079.2">
    <property type="nucleotide sequence ID" value="XM_018641563.2"/>
</dbReference>
<dbReference type="GO" id="GO:0019432">
    <property type="term" value="P:triglyceride biosynthetic process"/>
    <property type="evidence" value="ECO:0007669"/>
    <property type="project" value="TreeGrafter"/>
</dbReference>
<reference evidence="8" key="1">
    <citation type="submission" date="2025-08" db="UniProtKB">
        <authorList>
            <consortium name="RefSeq"/>
        </authorList>
    </citation>
    <scope>IDENTIFICATION</scope>
</reference>
<comment type="subcellular location">
    <subcellularLocation>
        <location evidence="1">Membrane</location>
    </subcellularLocation>
</comment>
<dbReference type="Pfam" id="PF01553">
    <property type="entry name" value="Acyltransferase"/>
    <property type="match status" value="1"/>
</dbReference>
<evidence type="ECO:0000256" key="1">
    <source>
        <dbReference type="ARBA" id="ARBA00004370"/>
    </source>
</evidence>
<evidence type="ECO:0000256" key="3">
    <source>
        <dbReference type="ARBA" id="ARBA00022679"/>
    </source>
</evidence>
<dbReference type="GO" id="GO:0006631">
    <property type="term" value="P:fatty acid metabolic process"/>
    <property type="evidence" value="ECO:0007669"/>
    <property type="project" value="TreeGrafter"/>
</dbReference>
<keyword evidence="3" id="KW-0808">Transferase</keyword>
<dbReference type="PANTHER" id="PTHR12563:SF23">
    <property type="entry name" value="BCDNA.GH07066"/>
    <property type="match status" value="1"/>
</dbReference>
<dbReference type="GO" id="GO:0008654">
    <property type="term" value="P:phospholipid biosynthetic process"/>
    <property type="evidence" value="ECO:0007669"/>
    <property type="project" value="TreeGrafter"/>
</dbReference>
<dbReference type="PANTHER" id="PTHR12563">
    <property type="entry name" value="GLYCEROL-3-PHOSPHATE ACYLTRANSFERASE"/>
    <property type="match status" value="1"/>
</dbReference>
<keyword evidence="5 8" id="KW-0012">Acyltransferase</keyword>
<keyword evidence="7" id="KW-1185">Reference proteome</keyword>
<dbReference type="Proteomes" id="UP000694867">
    <property type="component" value="Unplaced"/>
</dbReference>
<dbReference type="InterPro" id="IPR022284">
    <property type="entry name" value="GPAT/DHAPAT"/>
</dbReference>
<comment type="similarity">
    <text evidence="2">Belongs to the GPAT/DAPAT family.</text>
</comment>
<evidence type="ECO:0000256" key="2">
    <source>
        <dbReference type="ARBA" id="ARBA00007937"/>
    </source>
</evidence>
<dbReference type="InterPro" id="IPR002123">
    <property type="entry name" value="Plipid/glycerol_acylTrfase"/>
</dbReference>
<accession>A0AAJ7PAU2</accession>
<evidence type="ECO:0000256" key="4">
    <source>
        <dbReference type="ARBA" id="ARBA00023136"/>
    </source>
</evidence>
<dbReference type="GO" id="GO:0004366">
    <property type="term" value="F:glycerol-3-phosphate O-acyltransferase activity"/>
    <property type="evidence" value="ECO:0007669"/>
    <property type="project" value="TreeGrafter"/>
</dbReference>
<evidence type="ECO:0000313" key="7">
    <source>
        <dbReference type="Proteomes" id="UP000694867"/>
    </source>
</evidence>
<feature type="domain" description="Phospholipid/glycerol acyltransferase" evidence="6">
    <location>
        <begin position="265"/>
        <end position="405"/>
    </location>
</feature>
<dbReference type="AlphaFoldDB" id="A0AAJ7PAU2"/>
<sequence>MMEEDEPSSLPLGWLSDYFWIFVLGTIARVRGYAFLQNMFPRQIYAGSLLSDSPRHPKLCPPGTNASKVKLSPVLGVPSNSLYAQPVNFKKRHEAPTSSKTKLNSLFIDNYASNDLVNILASPGCVSESSFPWSYIPLTPLHAITSWLKHMLWILLRPVPWHYPVQSHKDILDSETMRIAYGKATQQKIVSDELTVVSKYDHSMHLREAKDILLQMASSTSVFLIRVAAVVVNKIFRHSLSGIYARRCQLSELQCLEEANPDTPIVYLPLHRSHLDYILLTYLLYIRGMRAPQVAAGDNLNIPVFGRLLRGLGGFFIRRKIDQRRSSAESSSSDERDFIYRGILQEFICESLSQGYPLEFYLEGGRSRNGRTLPAKAGLLSVLIHAYQRGLIPDAIIVPVAFTYDRLIDGNFVAEQCGSQKTKESFGHALRSIWRTVTAHFGTVRIEFGQHFNLKCFLLSNAEKFGLDPAKEFIRDGYTAQNEGTLTSCASSSTASLLSASHTDVNSMSRLTLDLAFVVLREANRSLAVSAPNLLSFLMATKFRHGCEESDLIGAMRVLCAQLTSPCKRKTLTFDDVHVENLRQLCRYSTSLLPHLISYSNGRYSVSTSVESLIELNYSCGPVMEALVGESVLAAVLSEELRKMSVVSGEEMDSIEVCWETVEKGALALATILQNEFIQFQPADECKSVIEEAKRSLIEWDIMESRDHSILYRRDRYSLQSISDLKASIAPLIEGYSAIANDLAHILGSSHNICDRCLQRELLTGMQSKAKMDRFEYPEACAKDTMLNFLKVLRKSGVLELKKAVRDLGSQRPERESLDEQTCHAERCPAKNSKTPVQMSQIAAGGMEKLTDLRMFLETFKSPLIVI</sequence>
<organism evidence="7 8">
    <name type="scientific">Galendromus occidentalis</name>
    <name type="common">western predatory mite</name>
    <dbReference type="NCBI Taxonomy" id="34638"/>
    <lineage>
        <taxon>Eukaryota</taxon>
        <taxon>Metazoa</taxon>
        <taxon>Ecdysozoa</taxon>
        <taxon>Arthropoda</taxon>
        <taxon>Chelicerata</taxon>
        <taxon>Arachnida</taxon>
        <taxon>Acari</taxon>
        <taxon>Parasitiformes</taxon>
        <taxon>Mesostigmata</taxon>
        <taxon>Gamasina</taxon>
        <taxon>Phytoseioidea</taxon>
        <taxon>Phytoseiidae</taxon>
        <taxon>Typhlodrominae</taxon>
        <taxon>Galendromus</taxon>
    </lineage>
</organism>
<evidence type="ECO:0000256" key="5">
    <source>
        <dbReference type="ARBA" id="ARBA00023315"/>
    </source>
</evidence>
<dbReference type="SUPFAM" id="SSF69593">
    <property type="entry name" value="Glycerol-3-phosphate (1)-acyltransferase"/>
    <property type="match status" value="1"/>
</dbReference>